<dbReference type="AlphaFoldDB" id="A0A0C9UIG1"/>
<evidence type="ECO:0000313" key="2">
    <source>
        <dbReference type="EMBL" id="KIJ24990.1"/>
    </source>
</evidence>
<name>A0A0C9UIG1_SPHS4</name>
<evidence type="ECO:0000256" key="1">
    <source>
        <dbReference type="SAM" id="MobiDB-lite"/>
    </source>
</evidence>
<accession>A0A0C9UIG1</accession>
<reference evidence="2 3" key="1">
    <citation type="submission" date="2014-06" db="EMBL/GenBank/DDBJ databases">
        <title>Evolutionary Origins and Diversification of the Mycorrhizal Mutualists.</title>
        <authorList>
            <consortium name="DOE Joint Genome Institute"/>
            <consortium name="Mycorrhizal Genomics Consortium"/>
            <person name="Kohler A."/>
            <person name="Kuo A."/>
            <person name="Nagy L.G."/>
            <person name="Floudas D."/>
            <person name="Copeland A."/>
            <person name="Barry K.W."/>
            <person name="Cichocki N."/>
            <person name="Veneault-Fourrey C."/>
            <person name="LaButti K."/>
            <person name="Lindquist E.A."/>
            <person name="Lipzen A."/>
            <person name="Lundell T."/>
            <person name="Morin E."/>
            <person name="Murat C."/>
            <person name="Riley R."/>
            <person name="Ohm R."/>
            <person name="Sun H."/>
            <person name="Tunlid A."/>
            <person name="Henrissat B."/>
            <person name="Grigoriev I.V."/>
            <person name="Hibbett D.S."/>
            <person name="Martin F."/>
        </authorList>
    </citation>
    <scope>NUCLEOTIDE SEQUENCE [LARGE SCALE GENOMIC DNA]</scope>
    <source>
        <strain evidence="2 3">SS14</strain>
    </source>
</reference>
<organism evidence="2 3">
    <name type="scientific">Sphaerobolus stellatus (strain SS14)</name>
    <dbReference type="NCBI Taxonomy" id="990650"/>
    <lineage>
        <taxon>Eukaryota</taxon>
        <taxon>Fungi</taxon>
        <taxon>Dikarya</taxon>
        <taxon>Basidiomycota</taxon>
        <taxon>Agaricomycotina</taxon>
        <taxon>Agaricomycetes</taxon>
        <taxon>Phallomycetidae</taxon>
        <taxon>Geastrales</taxon>
        <taxon>Sphaerobolaceae</taxon>
        <taxon>Sphaerobolus</taxon>
    </lineage>
</organism>
<evidence type="ECO:0000313" key="3">
    <source>
        <dbReference type="Proteomes" id="UP000054279"/>
    </source>
</evidence>
<dbReference type="HOGENOM" id="CLU_645859_0_0_1"/>
<gene>
    <name evidence="2" type="ORF">M422DRAFT_274128</name>
</gene>
<dbReference type="EMBL" id="KN837442">
    <property type="protein sequence ID" value="KIJ24990.1"/>
    <property type="molecule type" value="Genomic_DNA"/>
</dbReference>
<proteinExistence type="predicted"/>
<protein>
    <submittedName>
        <fullName evidence="2">Uncharacterized protein</fullName>
    </submittedName>
</protein>
<keyword evidence="3" id="KW-1185">Reference proteome</keyword>
<dbReference type="Proteomes" id="UP000054279">
    <property type="component" value="Unassembled WGS sequence"/>
</dbReference>
<sequence>MPSEQPDTVLQTLLPLELVDRHWLSEAYPHLALALLQPTFTGDVTLGQQWFRVGSTPRRHRSMGPSRNALYFISKKLLSKTNVNLPVDFAFTRLPHTCGYRKKFLSSKRAKSAVLRSQQAFMPLMAMVSFAIAIYPDGEDGSAQPAWYTYLRDTWAVDSTWLDALFDSCVANFDQATNPRVGAFVDMRKLTSANVLKELHRAGAPLWFCWGPPDTRTPPSQWGFITPYVPHTMDASSIILRTHQTDYATPSILIATQAPNHFYTEMHPRDFLEAQIQRQTKLLGYESGYAFTERAKRQEMADQISRPPASWKTKVFLWDRVGEKQWQRIMLYYGEVRWLWDRMAPTQRGYNSYLDDCHLCEAFDPYAPTYSDDPDNDDSHQDYNSGNYSNHEHEYDPQPESSDASINWNSDLMAISVTSKKNPTK</sequence>
<feature type="region of interest" description="Disordered" evidence="1">
    <location>
        <begin position="368"/>
        <end position="406"/>
    </location>
</feature>